<name>A0AAV4MCU1_CAEEX</name>
<protein>
    <submittedName>
        <fullName evidence="3">Speckle-type POZ protein-like A</fullName>
    </submittedName>
</protein>
<dbReference type="Gene3D" id="3.30.710.10">
    <property type="entry name" value="Potassium Channel Kv1.1, Chain A"/>
    <property type="match status" value="1"/>
</dbReference>
<dbReference type="EMBL" id="BPLR01002093">
    <property type="protein sequence ID" value="GIX69891.1"/>
    <property type="molecule type" value="Genomic_DNA"/>
</dbReference>
<organism evidence="3 4">
    <name type="scientific">Caerostris extrusa</name>
    <name type="common">Bark spider</name>
    <name type="synonym">Caerostris bankana</name>
    <dbReference type="NCBI Taxonomy" id="172846"/>
    <lineage>
        <taxon>Eukaryota</taxon>
        <taxon>Metazoa</taxon>
        <taxon>Ecdysozoa</taxon>
        <taxon>Arthropoda</taxon>
        <taxon>Chelicerata</taxon>
        <taxon>Arachnida</taxon>
        <taxon>Araneae</taxon>
        <taxon>Araneomorphae</taxon>
        <taxon>Entelegynae</taxon>
        <taxon>Araneoidea</taxon>
        <taxon>Araneidae</taxon>
        <taxon>Caerostris</taxon>
    </lineage>
</organism>
<feature type="compositionally biased region" description="Low complexity" evidence="1">
    <location>
        <begin position="278"/>
        <end position="290"/>
    </location>
</feature>
<feature type="domain" description="BTB" evidence="2">
    <location>
        <begin position="172"/>
        <end position="219"/>
    </location>
</feature>
<evidence type="ECO:0000256" key="1">
    <source>
        <dbReference type="SAM" id="MobiDB-lite"/>
    </source>
</evidence>
<comment type="caution">
    <text evidence="3">The sequence shown here is derived from an EMBL/GenBank/DDBJ whole genome shotgun (WGS) entry which is preliminary data.</text>
</comment>
<dbReference type="AlphaFoldDB" id="A0AAV4MCU1"/>
<evidence type="ECO:0000259" key="2">
    <source>
        <dbReference type="Pfam" id="PF00651"/>
    </source>
</evidence>
<reference evidence="3 4" key="1">
    <citation type="submission" date="2021-06" db="EMBL/GenBank/DDBJ databases">
        <title>Caerostris extrusa draft genome.</title>
        <authorList>
            <person name="Kono N."/>
            <person name="Arakawa K."/>
        </authorList>
    </citation>
    <scope>NUCLEOTIDE SEQUENCE [LARGE SCALE GENOMIC DNA]</scope>
</reference>
<dbReference type="SUPFAM" id="SSF54695">
    <property type="entry name" value="POZ domain"/>
    <property type="match status" value="1"/>
</dbReference>
<keyword evidence="4" id="KW-1185">Reference proteome</keyword>
<evidence type="ECO:0000313" key="3">
    <source>
        <dbReference type="EMBL" id="GIX69891.1"/>
    </source>
</evidence>
<proteinExistence type="predicted"/>
<evidence type="ECO:0000313" key="4">
    <source>
        <dbReference type="Proteomes" id="UP001054945"/>
    </source>
</evidence>
<dbReference type="Pfam" id="PF00651">
    <property type="entry name" value="BTB"/>
    <property type="match status" value="1"/>
</dbReference>
<accession>A0AAV4MCU1</accession>
<dbReference type="InterPro" id="IPR000210">
    <property type="entry name" value="BTB/POZ_dom"/>
</dbReference>
<dbReference type="InterPro" id="IPR011333">
    <property type="entry name" value="SKP1/BTB/POZ_sf"/>
</dbReference>
<sequence length="335" mass="38099">MRRSDCEAIRSGECFVRTRIQKETLSFQWNIEGFSTIKDKQEVWRDTNVNYPNICLRQGRRKMECLKEDIWFHGLPTNCMQLRSLITKNSLIAAKSEYLPGDVLSLLCVCTFSTGVMQKEIEYVHYGEAGLRIQQPFAKHADDAGLRIEQPVADSGESSDHSTRVLKENMRSLFDDGLLSDVQLRTDTSSFPAHRSILGARSRVRSHVFERHERERSQQRPHPRPGRRDSATDAPVPVHRRRRRAGLGGRPSAVRSRRQIPSPLFEGQVFAPPESRPATRQRLRGAGARRPASRRESQALRARLHPGTFQRSVEIEGVGMLNGSESEISGRDYVS</sequence>
<gene>
    <name evidence="3" type="primary">spopla_1</name>
    <name evidence="3" type="ORF">CEXT_355761</name>
</gene>
<dbReference type="Proteomes" id="UP001054945">
    <property type="component" value="Unassembled WGS sequence"/>
</dbReference>
<feature type="region of interest" description="Disordered" evidence="1">
    <location>
        <begin position="202"/>
        <end position="298"/>
    </location>
</feature>
<feature type="compositionally biased region" description="Basic and acidic residues" evidence="1">
    <location>
        <begin position="207"/>
        <end position="218"/>
    </location>
</feature>